<keyword evidence="6 14" id="KW-0812">Transmembrane</keyword>
<evidence type="ECO:0000313" key="19">
    <source>
        <dbReference type="Proteomes" id="UP001165652"/>
    </source>
</evidence>
<dbReference type="InterPro" id="IPR005467">
    <property type="entry name" value="His_kinase_dom"/>
</dbReference>
<evidence type="ECO:0000256" key="8">
    <source>
        <dbReference type="ARBA" id="ARBA00022777"/>
    </source>
</evidence>
<keyword evidence="19" id="KW-1185">Reference proteome</keyword>
<proteinExistence type="predicted"/>
<comment type="caution">
    <text evidence="18">The sequence shown here is derived from an EMBL/GenBank/DDBJ whole genome shotgun (WGS) entry which is preliminary data.</text>
</comment>
<dbReference type="PROSITE" id="PS50113">
    <property type="entry name" value="PAC"/>
    <property type="match status" value="1"/>
</dbReference>
<evidence type="ECO:0000256" key="10">
    <source>
        <dbReference type="ARBA" id="ARBA00022989"/>
    </source>
</evidence>
<evidence type="ECO:0000313" key="18">
    <source>
        <dbReference type="EMBL" id="MDC7788182.1"/>
    </source>
</evidence>
<keyword evidence="4" id="KW-0597">Phosphoprotein</keyword>
<dbReference type="Gene3D" id="3.30.450.20">
    <property type="entry name" value="PAS domain"/>
    <property type="match status" value="1"/>
</dbReference>
<gene>
    <name evidence="18" type="ORF">PQJ73_21035</name>
</gene>
<dbReference type="Pfam" id="PF07568">
    <property type="entry name" value="HisKA_2"/>
    <property type="match status" value="1"/>
</dbReference>
<evidence type="ECO:0000256" key="13">
    <source>
        <dbReference type="ARBA" id="ARBA00023136"/>
    </source>
</evidence>
<evidence type="ECO:0000256" key="12">
    <source>
        <dbReference type="ARBA" id="ARBA00023026"/>
    </source>
</evidence>
<evidence type="ECO:0000256" key="4">
    <source>
        <dbReference type="ARBA" id="ARBA00022553"/>
    </source>
</evidence>
<dbReference type="Pfam" id="PF02518">
    <property type="entry name" value="HATPase_c"/>
    <property type="match status" value="1"/>
</dbReference>
<dbReference type="Gene3D" id="1.20.120.620">
    <property type="entry name" value="Backbone structure of the membrane domain of e. Coli histidine kinase receptor kdpd"/>
    <property type="match status" value="1"/>
</dbReference>
<evidence type="ECO:0000256" key="14">
    <source>
        <dbReference type="SAM" id="Phobius"/>
    </source>
</evidence>
<dbReference type="Pfam" id="PF13493">
    <property type="entry name" value="DUF4118"/>
    <property type="match status" value="1"/>
</dbReference>
<dbReference type="InterPro" id="IPR011495">
    <property type="entry name" value="Sig_transdc_His_kin_sub2_dim/P"/>
</dbReference>
<feature type="transmembrane region" description="Helical" evidence="14">
    <location>
        <begin position="12"/>
        <end position="34"/>
    </location>
</feature>
<feature type="transmembrane region" description="Helical" evidence="14">
    <location>
        <begin position="93"/>
        <end position="113"/>
    </location>
</feature>
<reference evidence="18" key="2">
    <citation type="submission" date="2023-02" db="EMBL/GenBank/DDBJ databases">
        <authorList>
            <person name="Rayyan A."/>
            <person name="Meyer T."/>
            <person name="Kyndt J.A."/>
        </authorList>
    </citation>
    <scope>NUCLEOTIDE SEQUENCE</scope>
    <source>
        <strain evidence="18">DSM 9987</strain>
    </source>
</reference>
<evidence type="ECO:0000256" key="2">
    <source>
        <dbReference type="ARBA" id="ARBA00004141"/>
    </source>
</evidence>
<name>A0ABT5JF45_RHOTP</name>
<dbReference type="PANTHER" id="PTHR41523">
    <property type="entry name" value="TWO-COMPONENT SYSTEM SENSOR PROTEIN"/>
    <property type="match status" value="1"/>
</dbReference>
<keyword evidence="9" id="KW-0067">ATP-binding</keyword>
<evidence type="ECO:0000259" key="16">
    <source>
        <dbReference type="PROSITE" id="PS50112"/>
    </source>
</evidence>
<dbReference type="EMBL" id="JAQQLI010000038">
    <property type="protein sequence ID" value="MDC7788182.1"/>
    <property type="molecule type" value="Genomic_DNA"/>
</dbReference>
<dbReference type="Gene3D" id="3.30.565.10">
    <property type="entry name" value="Histidine kinase-like ATPase, C-terminal domain"/>
    <property type="match status" value="1"/>
</dbReference>
<dbReference type="Pfam" id="PF00989">
    <property type="entry name" value="PAS"/>
    <property type="match status" value="1"/>
</dbReference>
<dbReference type="RefSeq" id="WP_272779020.1">
    <property type="nucleotide sequence ID" value="NZ_JAQQLI010000038.1"/>
</dbReference>
<evidence type="ECO:0000259" key="17">
    <source>
        <dbReference type="PROSITE" id="PS50113"/>
    </source>
</evidence>
<dbReference type="InterPro" id="IPR035965">
    <property type="entry name" value="PAS-like_dom_sf"/>
</dbReference>
<keyword evidence="12" id="KW-0843">Virulence</keyword>
<evidence type="ECO:0000256" key="1">
    <source>
        <dbReference type="ARBA" id="ARBA00000085"/>
    </source>
</evidence>
<keyword evidence="13 14" id="KW-0472">Membrane</keyword>
<reference evidence="18" key="1">
    <citation type="journal article" date="2023" name="Microbiol Resour">
        <title>Genome Sequences of Rhodoplanes serenus and Two Thermotolerant Strains, Rhodoplanes tepidamans and 'Rhodoplanes cryptolactis,' Further Refine the Genus.</title>
        <authorList>
            <person name="Rayyan A.A."/>
            <person name="Kyndt J.A."/>
        </authorList>
    </citation>
    <scope>NUCLEOTIDE SEQUENCE</scope>
    <source>
        <strain evidence="18">DSM 9987</strain>
    </source>
</reference>
<dbReference type="NCBIfam" id="TIGR00229">
    <property type="entry name" value="sensory_box"/>
    <property type="match status" value="1"/>
</dbReference>
<dbReference type="CDD" id="cd00130">
    <property type="entry name" value="PAS"/>
    <property type="match status" value="1"/>
</dbReference>
<sequence>MPSRRLRNAGSAVAWAVFVAAASVTVAAGLRVLLGLVLSTDLSFTAMLPAVVVAALAGGLGAGLLAAILGGVVSQWAFVEPYFVLAVPSFRDAGNLIAYAILCILVLWAAGLYERARRRAESNAAAAARLASIVTNSTDAIIGFDRAGIVEDWNTGAERLFGYAAADIVGRPAGVLFGADGEPDAGGARRLLARDSAQFAAVCITRDGRRIDVAVATGPVRLADGTWIGVAAIVRDISREVASEQALRDANRHNILLLSEIHQRTRDTLQTVAGLIWTCAREVEDESARRRITALEQRVGAISRIHDQLHRSADFGTIEIGATLRQLVGDLVGIAGRPADMEIVGTTEVRLRSDLAVPLIFATTELVTNALTHAGSARPTVRVRCGRDDGALVIRVSDNGRGLPEGFEIGRGRGLGLRMATSALDQLGGVLRALPGTTGAAFEIRVPLTAEIDASPTAPSAAAG</sequence>
<dbReference type="InterPro" id="IPR000700">
    <property type="entry name" value="PAS-assoc_C"/>
</dbReference>
<comment type="catalytic activity">
    <reaction evidence="1">
        <text>ATP + protein L-histidine = ADP + protein N-phospho-L-histidine.</text>
        <dbReference type="EC" id="2.7.13.3"/>
    </reaction>
</comment>
<dbReference type="InterPro" id="IPR036890">
    <property type="entry name" value="HATPase_C_sf"/>
</dbReference>
<dbReference type="EC" id="2.7.13.3" evidence="3"/>
<dbReference type="SMART" id="SM00091">
    <property type="entry name" value="PAS"/>
    <property type="match status" value="1"/>
</dbReference>
<evidence type="ECO:0000256" key="3">
    <source>
        <dbReference type="ARBA" id="ARBA00012438"/>
    </source>
</evidence>
<evidence type="ECO:0000256" key="5">
    <source>
        <dbReference type="ARBA" id="ARBA00022679"/>
    </source>
</evidence>
<dbReference type="InterPro" id="IPR003594">
    <property type="entry name" value="HATPase_dom"/>
</dbReference>
<feature type="domain" description="PAS" evidence="16">
    <location>
        <begin position="126"/>
        <end position="171"/>
    </location>
</feature>
<evidence type="ECO:0000256" key="9">
    <source>
        <dbReference type="ARBA" id="ARBA00022840"/>
    </source>
</evidence>
<dbReference type="PANTHER" id="PTHR41523:SF8">
    <property type="entry name" value="ETHYLENE RESPONSE SENSOR PROTEIN"/>
    <property type="match status" value="1"/>
</dbReference>
<dbReference type="InterPro" id="IPR004358">
    <property type="entry name" value="Sig_transdc_His_kin-like_C"/>
</dbReference>
<dbReference type="SUPFAM" id="SSF55874">
    <property type="entry name" value="ATPase domain of HSP90 chaperone/DNA topoisomerase II/histidine kinase"/>
    <property type="match status" value="1"/>
</dbReference>
<keyword evidence="7" id="KW-0547">Nucleotide-binding</keyword>
<feature type="domain" description="Histidine kinase" evidence="15">
    <location>
        <begin position="365"/>
        <end position="450"/>
    </location>
</feature>
<evidence type="ECO:0000256" key="11">
    <source>
        <dbReference type="ARBA" id="ARBA00023012"/>
    </source>
</evidence>
<dbReference type="InterPro" id="IPR038318">
    <property type="entry name" value="KdpD_sf"/>
</dbReference>
<protein>
    <recommendedName>
        <fullName evidence="3">histidine kinase</fullName>
        <ecNumber evidence="3">2.7.13.3</ecNumber>
    </recommendedName>
</protein>
<evidence type="ECO:0000259" key="15">
    <source>
        <dbReference type="PROSITE" id="PS50109"/>
    </source>
</evidence>
<dbReference type="SUPFAM" id="SSF55785">
    <property type="entry name" value="PYP-like sensor domain (PAS domain)"/>
    <property type="match status" value="1"/>
</dbReference>
<organism evidence="18 19">
    <name type="scientific">Rhodoplanes tepidamans</name>
    <name type="common">Rhodoplanes cryptolactis</name>
    <dbReference type="NCBI Taxonomy" id="200616"/>
    <lineage>
        <taxon>Bacteria</taxon>
        <taxon>Pseudomonadati</taxon>
        <taxon>Pseudomonadota</taxon>
        <taxon>Alphaproteobacteria</taxon>
        <taxon>Hyphomicrobiales</taxon>
        <taxon>Nitrobacteraceae</taxon>
        <taxon>Rhodoplanes</taxon>
    </lineage>
</organism>
<keyword evidence="5" id="KW-0808">Transferase</keyword>
<dbReference type="PROSITE" id="PS50109">
    <property type="entry name" value="HIS_KIN"/>
    <property type="match status" value="1"/>
</dbReference>
<feature type="transmembrane region" description="Helical" evidence="14">
    <location>
        <begin position="46"/>
        <end position="73"/>
    </location>
</feature>
<dbReference type="InterPro" id="IPR000014">
    <property type="entry name" value="PAS"/>
</dbReference>
<comment type="subcellular location">
    <subcellularLocation>
        <location evidence="2">Membrane</location>
        <topology evidence="2">Multi-pass membrane protein</topology>
    </subcellularLocation>
</comment>
<dbReference type="Proteomes" id="UP001165652">
    <property type="component" value="Unassembled WGS sequence"/>
</dbReference>
<dbReference type="SMART" id="SM00387">
    <property type="entry name" value="HATPase_c"/>
    <property type="match status" value="1"/>
</dbReference>
<keyword evidence="11" id="KW-0902">Two-component regulatory system</keyword>
<keyword evidence="8" id="KW-0418">Kinase</keyword>
<dbReference type="PRINTS" id="PR00344">
    <property type="entry name" value="BCTRLSENSOR"/>
</dbReference>
<accession>A0ABT5JF45</accession>
<dbReference type="InterPro" id="IPR025201">
    <property type="entry name" value="KdpD_TM"/>
</dbReference>
<evidence type="ECO:0000256" key="7">
    <source>
        <dbReference type="ARBA" id="ARBA00022741"/>
    </source>
</evidence>
<dbReference type="InterPro" id="IPR013767">
    <property type="entry name" value="PAS_fold"/>
</dbReference>
<evidence type="ECO:0000256" key="6">
    <source>
        <dbReference type="ARBA" id="ARBA00022692"/>
    </source>
</evidence>
<dbReference type="PROSITE" id="PS50112">
    <property type="entry name" value="PAS"/>
    <property type="match status" value="1"/>
</dbReference>
<keyword evidence="10 14" id="KW-1133">Transmembrane helix</keyword>
<feature type="domain" description="PAC" evidence="17">
    <location>
        <begin position="195"/>
        <end position="249"/>
    </location>
</feature>